<evidence type="ECO:0000313" key="4">
    <source>
        <dbReference type="EMBL" id="QDU27052.1"/>
    </source>
</evidence>
<proteinExistence type="predicted"/>
<evidence type="ECO:0000313" key="5">
    <source>
        <dbReference type="Proteomes" id="UP000315017"/>
    </source>
</evidence>
<dbReference type="Pfam" id="PF07635">
    <property type="entry name" value="PSCyt1"/>
    <property type="match status" value="1"/>
</dbReference>
<gene>
    <name evidence="4" type="ORF">ETAA8_21360</name>
</gene>
<keyword evidence="5" id="KW-1185">Reference proteome</keyword>
<dbReference type="Pfam" id="PF07583">
    <property type="entry name" value="PSCyt2"/>
    <property type="match status" value="1"/>
</dbReference>
<feature type="domain" description="DUF1549" evidence="1">
    <location>
        <begin position="147"/>
        <end position="341"/>
    </location>
</feature>
<feature type="domain" description="Cytochrome C Planctomycete-type" evidence="3">
    <location>
        <begin position="43"/>
        <end position="94"/>
    </location>
</feature>
<evidence type="ECO:0000259" key="2">
    <source>
        <dbReference type="Pfam" id="PF07587"/>
    </source>
</evidence>
<dbReference type="InterPro" id="IPR011429">
    <property type="entry name" value="Cyt_c_Planctomycete-type"/>
</dbReference>
<dbReference type="InterPro" id="IPR022655">
    <property type="entry name" value="DUF1553"/>
</dbReference>
<evidence type="ECO:0000259" key="1">
    <source>
        <dbReference type="Pfam" id="PF07583"/>
    </source>
</evidence>
<dbReference type="PANTHER" id="PTHR35889:SF3">
    <property type="entry name" value="F-BOX DOMAIN-CONTAINING PROTEIN"/>
    <property type="match status" value="1"/>
</dbReference>
<dbReference type="PANTHER" id="PTHR35889">
    <property type="entry name" value="CYCLOINULO-OLIGOSACCHARIDE FRUCTANOTRANSFERASE-RELATED"/>
    <property type="match status" value="1"/>
</dbReference>
<dbReference type="OrthoDB" id="244077at2"/>
<dbReference type="InterPro" id="IPR011444">
    <property type="entry name" value="DUF1549"/>
</dbReference>
<organism evidence="4 5">
    <name type="scientific">Anatilimnocola aggregata</name>
    <dbReference type="NCBI Taxonomy" id="2528021"/>
    <lineage>
        <taxon>Bacteria</taxon>
        <taxon>Pseudomonadati</taxon>
        <taxon>Planctomycetota</taxon>
        <taxon>Planctomycetia</taxon>
        <taxon>Pirellulales</taxon>
        <taxon>Pirellulaceae</taxon>
        <taxon>Anatilimnocola</taxon>
    </lineage>
</organism>
<sequence>MIGRLQLRLALIAIAQILALGLIAHGAEPLLERDVLPVLTKHCLGCHGGLRQFGKLDLRTLPAMLAGGESGVVIEKGRAEKSVLWQRIASDEMPDGDDREKLNEREKAIIKAWINAGLPTVAERTGKVDPLLSADQRHEPQEVAGAIDRHLDSFLEAANLTAAARSDDQEFMRRLYLDLAGRVPTAEQAVAFLDDLAPDKRAKLIDALLDSPRFGEQFGRTWRDWVCPPELPSDDNAGTQPYRQANEFGAWLGKKVVANESWGKIAREILTVQGEIKNQPQVIFYGLVGQGGRSTPDGTARAVGSLFMGVQLQCAQCHDDPYRAWAQEEHWALAAFFGSSQADFNKVEIGKGPSKSPGTIEIPESAFKRKGTTVPAAFLGSKPLDAIKQDDPRGLFVDWLVDKNNSYFSRAFTNRLWFYFFARGIVNPIDDLRELNPPSHPGLLQLLANEFAASNYDVKHLVRCICLSQAYQRSSFLEPNVDEQQRQALTFAFGRMPLRVMTADMLLDSLKQAYGEDKEFDLRTANKESATGMAAVVADAYREFHRQFGTNKEDASDFTHGVSQMLTFINHRRLLAGSKTLDGLLKSEADMTPGQAIEWLYRSTLSRGPDEQEAQEAMGFVQQSKDPATGYRGILWMLVNRTEFVLVR</sequence>
<dbReference type="Proteomes" id="UP000315017">
    <property type="component" value="Chromosome"/>
</dbReference>
<evidence type="ECO:0000259" key="3">
    <source>
        <dbReference type="Pfam" id="PF07635"/>
    </source>
</evidence>
<dbReference type="AlphaFoldDB" id="A0A517YA69"/>
<dbReference type="RefSeq" id="WP_145087926.1">
    <property type="nucleotide sequence ID" value="NZ_CP036274.1"/>
</dbReference>
<dbReference type="KEGG" id="aagg:ETAA8_21360"/>
<protein>
    <submittedName>
        <fullName evidence="4">Planctomycete cytochrome C</fullName>
    </submittedName>
</protein>
<dbReference type="Pfam" id="PF07587">
    <property type="entry name" value="PSD1"/>
    <property type="match status" value="1"/>
</dbReference>
<feature type="domain" description="DUF1553" evidence="2">
    <location>
        <begin position="394"/>
        <end position="619"/>
    </location>
</feature>
<accession>A0A517YA69</accession>
<dbReference type="EMBL" id="CP036274">
    <property type="protein sequence ID" value="QDU27052.1"/>
    <property type="molecule type" value="Genomic_DNA"/>
</dbReference>
<name>A0A517YA69_9BACT</name>
<reference evidence="4 5" key="1">
    <citation type="submission" date="2019-02" db="EMBL/GenBank/DDBJ databases">
        <title>Deep-cultivation of Planctomycetes and their phenomic and genomic characterization uncovers novel biology.</title>
        <authorList>
            <person name="Wiegand S."/>
            <person name="Jogler M."/>
            <person name="Boedeker C."/>
            <person name="Pinto D."/>
            <person name="Vollmers J."/>
            <person name="Rivas-Marin E."/>
            <person name="Kohn T."/>
            <person name="Peeters S.H."/>
            <person name="Heuer A."/>
            <person name="Rast P."/>
            <person name="Oberbeckmann S."/>
            <person name="Bunk B."/>
            <person name="Jeske O."/>
            <person name="Meyerdierks A."/>
            <person name="Storesund J.E."/>
            <person name="Kallscheuer N."/>
            <person name="Luecker S."/>
            <person name="Lage O.M."/>
            <person name="Pohl T."/>
            <person name="Merkel B.J."/>
            <person name="Hornburger P."/>
            <person name="Mueller R.-W."/>
            <person name="Bruemmer F."/>
            <person name="Labrenz M."/>
            <person name="Spormann A.M."/>
            <person name="Op den Camp H."/>
            <person name="Overmann J."/>
            <person name="Amann R."/>
            <person name="Jetten M.S.M."/>
            <person name="Mascher T."/>
            <person name="Medema M.H."/>
            <person name="Devos D.P."/>
            <person name="Kaster A.-K."/>
            <person name="Ovreas L."/>
            <person name="Rohde M."/>
            <person name="Galperin M.Y."/>
            <person name="Jogler C."/>
        </authorList>
    </citation>
    <scope>NUCLEOTIDE SEQUENCE [LARGE SCALE GENOMIC DNA]</scope>
    <source>
        <strain evidence="4 5">ETA_A8</strain>
    </source>
</reference>